<dbReference type="EMBL" id="FQWS01000002">
    <property type="protein sequence ID" value="SHH60985.1"/>
    <property type="molecule type" value="Genomic_DNA"/>
</dbReference>
<dbReference type="AlphaFoldDB" id="A0A1M5UD49"/>
<gene>
    <name evidence="2" type="ORF">SAMN05444148_2444</name>
</gene>
<evidence type="ECO:0000313" key="2">
    <source>
        <dbReference type="EMBL" id="SHH60985.1"/>
    </source>
</evidence>
<dbReference type="NCBIfam" id="TIGR03519">
    <property type="entry name" value="T9SS_PorP_fam"/>
    <property type="match status" value="1"/>
</dbReference>
<reference evidence="3" key="1">
    <citation type="submission" date="2016-11" db="EMBL/GenBank/DDBJ databases">
        <authorList>
            <person name="Varghese N."/>
            <person name="Submissions S."/>
        </authorList>
    </citation>
    <scope>NUCLEOTIDE SEQUENCE [LARGE SCALE GENOMIC DNA]</scope>
    <source>
        <strain evidence="3">DSM 25330</strain>
    </source>
</reference>
<feature type="coiled-coil region" evidence="1">
    <location>
        <begin position="608"/>
        <end position="673"/>
    </location>
</feature>
<protein>
    <submittedName>
        <fullName evidence="2">Type IX secretion system membrane protein, PorP/SprF family</fullName>
    </submittedName>
</protein>
<keyword evidence="3" id="KW-1185">Reference proteome</keyword>
<feature type="coiled-coil region" evidence="1">
    <location>
        <begin position="341"/>
        <end position="489"/>
    </location>
</feature>
<name>A0A1M5UD49_9FLAO</name>
<keyword evidence="1" id="KW-0175">Coiled coil</keyword>
<evidence type="ECO:0000256" key="1">
    <source>
        <dbReference type="SAM" id="Coils"/>
    </source>
</evidence>
<dbReference type="Pfam" id="PF11751">
    <property type="entry name" value="PorP_SprF"/>
    <property type="match status" value="1"/>
</dbReference>
<dbReference type="InterPro" id="IPR019861">
    <property type="entry name" value="PorP/SprF_Bacteroidetes"/>
</dbReference>
<sequence>MLFSCATQLLLSQENDGVVSFDVPVRNSLMFNRYTINPTFSFVREQHKFASIYNKREWVQFNDAPLTYLASYSGRFAENIGAGVGLFQQNYGVLTTFGGILNFAYNARIDRDNNLTFGLNIGAYSSGINTNNTTTNFADPSLQNVPSNFLLTVNPGINYGTTFLDFGVAVNNLFVYNLENSSMLKDDPNQGIQAHVMYTGYMSSRGFFDDSRFSGLLRSEFTEDETIISANAMVYVPKGLWFQGGYNSLYGASGGVGINITKEIAIEYNFETAFGDFGPSHEVTLAYRFKNERYFDYSRQDEVSGLISTDKKPRRRVVASRKPERKIVPAVKTKNPEAEALLKLDQENAQLEAERLAKEKAEAERLKEAQEEAARLAKIEEERLAEQKRIARAKIEADKRAKALEEQKQRQEAERLAKLERERIAEQKRIADEKLAAERRAKELEAQKEQEETDRLAKIESERLAKEKADEEAIKLEAERLAKEKAENELIANPKDEFGRAMLSLTKDAEDDKTKQSDLLEQYNKAVEGKNENLKNLKEENDLGDQGIVVKPKAFKSVTKENDRLRAIKTELDDVILKRNQKIKELEELYDDMYEADTIVNELVMLYYKKEIAELKKEQRNANDIKLDLENKLEQIQIGIEFEKRRRIKRAEYDNEEERYAQDRATLKNLKASTDIGTANLEPEDFDFGIEQSNNITILKNVNYTESGYYMVLAVHTDTEKRDEFITKAIASGVADIEFFYDVNTSQYFIYQKKFNSVQEANSTIKQRGTKSYNSKMTIIKIEN</sequence>
<organism evidence="2 3">
    <name type="scientific">Winogradskyella jejuensis</name>
    <dbReference type="NCBI Taxonomy" id="1089305"/>
    <lineage>
        <taxon>Bacteria</taxon>
        <taxon>Pseudomonadati</taxon>
        <taxon>Bacteroidota</taxon>
        <taxon>Flavobacteriia</taxon>
        <taxon>Flavobacteriales</taxon>
        <taxon>Flavobacteriaceae</taxon>
        <taxon>Winogradskyella</taxon>
    </lineage>
</organism>
<accession>A0A1M5UD49</accession>
<evidence type="ECO:0000313" key="3">
    <source>
        <dbReference type="Proteomes" id="UP000184522"/>
    </source>
</evidence>
<dbReference type="STRING" id="1089305.SAMN05444148_2444"/>
<dbReference type="Proteomes" id="UP000184522">
    <property type="component" value="Unassembled WGS sequence"/>
</dbReference>
<proteinExistence type="predicted"/>